<reference evidence="2" key="1">
    <citation type="journal article" date="2019" name="Nat. Commun.">
        <title>Genome-wide association mapping of date palm fruit traits.</title>
        <authorList>
            <person name="Hazzouri K.M."/>
            <person name="Gros-Balthazard M."/>
            <person name="Flowers J.M."/>
            <person name="Copetti D."/>
            <person name="Lemansour A."/>
            <person name="Lebrun M."/>
            <person name="Masmoudi K."/>
            <person name="Ferrand S."/>
            <person name="Dhar M.I."/>
            <person name="Fresquez Z.A."/>
            <person name="Rosas U."/>
            <person name="Zhang J."/>
            <person name="Talag J."/>
            <person name="Lee S."/>
            <person name="Kudrna D."/>
            <person name="Powell R.F."/>
            <person name="Leitch I.J."/>
            <person name="Krueger R.R."/>
            <person name="Wing R.A."/>
            <person name="Amiri K.M.A."/>
            <person name="Purugganan M.D."/>
        </authorList>
    </citation>
    <scope>NUCLEOTIDE SEQUENCE [LARGE SCALE GENOMIC DNA]</scope>
    <source>
        <strain evidence="2">cv. Khalas</strain>
    </source>
</reference>
<feature type="compositionally biased region" description="Polar residues" evidence="1">
    <location>
        <begin position="396"/>
        <end position="408"/>
    </location>
</feature>
<keyword evidence="2" id="KW-1185">Reference proteome</keyword>
<dbReference type="RefSeq" id="XP_008799213.2">
    <property type="nucleotide sequence ID" value="XM_008800991.4"/>
</dbReference>
<reference evidence="3" key="2">
    <citation type="submission" date="2025-08" db="UniProtKB">
        <authorList>
            <consortium name="RefSeq"/>
        </authorList>
    </citation>
    <scope>IDENTIFICATION</scope>
    <source>
        <tissue evidence="3">Young leaves</tissue>
    </source>
</reference>
<feature type="compositionally biased region" description="Polar residues" evidence="1">
    <location>
        <begin position="268"/>
        <end position="284"/>
    </location>
</feature>
<dbReference type="PANTHER" id="PTHR31008">
    <property type="entry name" value="COP1-INTERACTING PROTEIN-RELATED"/>
    <property type="match status" value="1"/>
</dbReference>
<feature type="region of interest" description="Disordered" evidence="1">
    <location>
        <begin position="891"/>
        <end position="921"/>
    </location>
</feature>
<dbReference type="PANTHER" id="PTHR31008:SF0">
    <property type="entry name" value="CSL1"/>
    <property type="match status" value="1"/>
</dbReference>
<feature type="region of interest" description="Disordered" evidence="1">
    <location>
        <begin position="268"/>
        <end position="287"/>
    </location>
</feature>
<accession>A0A8B7CHG6</accession>
<feature type="compositionally biased region" description="Low complexity" evidence="1">
    <location>
        <begin position="410"/>
        <end position="423"/>
    </location>
</feature>
<feature type="compositionally biased region" description="Polar residues" evidence="1">
    <location>
        <begin position="942"/>
        <end position="951"/>
    </location>
</feature>
<dbReference type="KEGG" id="pda:103713937"/>
<organism evidence="2 3">
    <name type="scientific">Phoenix dactylifera</name>
    <name type="common">Date palm</name>
    <dbReference type="NCBI Taxonomy" id="42345"/>
    <lineage>
        <taxon>Eukaryota</taxon>
        <taxon>Viridiplantae</taxon>
        <taxon>Streptophyta</taxon>
        <taxon>Embryophyta</taxon>
        <taxon>Tracheophyta</taxon>
        <taxon>Spermatophyta</taxon>
        <taxon>Magnoliopsida</taxon>
        <taxon>Liliopsida</taxon>
        <taxon>Arecaceae</taxon>
        <taxon>Coryphoideae</taxon>
        <taxon>Phoeniceae</taxon>
        <taxon>Phoenix</taxon>
    </lineage>
</organism>
<dbReference type="AlphaFoldDB" id="A0A8B7CHG6"/>
<feature type="compositionally biased region" description="Basic and acidic residues" evidence="1">
    <location>
        <begin position="526"/>
        <end position="541"/>
    </location>
</feature>
<feature type="region of interest" description="Disordered" evidence="1">
    <location>
        <begin position="504"/>
        <end position="541"/>
    </location>
</feature>
<name>A0A8B7CHG6_PHODC</name>
<dbReference type="OrthoDB" id="2020180at2759"/>
<feature type="compositionally biased region" description="Polar residues" evidence="1">
    <location>
        <begin position="891"/>
        <end position="903"/>
    </location>
</feature>
<evidence type="ECO:0000256" key="1">
    <source>
        <dbReference type="SAM" id="MobiDB-lite"/>
    </source>
</evidence>
<feature type="compositionally biased region" description="Basic and acidic residues" evidence="1">
    <location>
        <begin position="430"/>
        <end position="439"/>
    </location>
</feature>
<evidence type="ECO:0000313" key="3">
    <source>
        <dbReference type="RefSeq" id="XP_008799213.2"/>
    </source>
</evidence>
<dbReference type="GeneID" id="103713937"/>
<dbReference type="Proteomes" id="UP000228380">
    <property type="component" value="Chromosome 4"/>
</dbReference>
<gene>
    <name evidence="3" type="primary">LOC103713937</name>
</gene>
<protein>
    <submittedName>
        <fullName evidence="3">COP1-interacting protein 7 isoform X1</fullName>
    </submittedName>
</protein>
<feature type="region of interest" description="Disordered" evidence="1">
    <location>
        <begin position="371"/>
        <end position="458"/>
    </location>
</feature>
<proteinExistence type="predicted"/>
<sequence length="1053" mass="117571">MDPDAPLARALFQLTPTRTRCDLVVFSVAGGGGEKIASGLLEPFLSHLRCARDEIPKGGYSITLRPHSASPPAWFTKATLERFVRFVSTPEILERVVTIEREILQIEDSIHLGEASNLTGTDLTDQGNVTLADSNKKKPAIPSELKVESHGHDASQRENSKICLQRSLETRKVVLLKEQGMAYARACVAGFELAHVEDLVSFADAFGASRLRNACLEFKELCKKKEKDKLWMDELAAMEAISRLAVSHSYDTPVGHVAACQVEPNSTLDEASADKTNTSACSNTNKDDHMHEPIQEKLHSVNDNIFHGKPQSPIGLANHLPQYMYGFQGPVAQQMSPYQGHAFSGMQFSSPYYLGNLQNMQWPPYTEAFNHGVSKNEDRHRRSNKPPHLKERYSNGKANRSRQTTSGLQDGFSDQNSSGSGSESIDELDHDMSSGKETLETGVTKKQRPKNKNSRTVVIRNINYISSKGKDGGSYGSSDDSLVKDDFLDGDFLKDKVKNVVDSIQKHRKSSRHGNKERCQVMNSSEADHGENSSEAKACDVEKGNESWQTFQNILMKEEEFDYNEMEHRSRGIVDSNSQHSVEVGDEFFMIKDSELTEQSVHSCPRDVEIDTGTKHQTVATDSIIITERDANIADGRHMENFECDENYCRSLQKTQGVNEDLLYMQSIKPEGNVQDTQSNYMNEPFVYRNQRGEDWFVVSRSDRLTEAQLSAEHTLYEDDQAIAIHDDHKCSMETVKEKPLIDDSFMVPTRSIVNEQHISQWETDMSIISGITLVDATCHTDNTGHSKEDVRILHHCEPDDLQIVLERDPGIETAYWIPEIDYTAEITYAKVNEQNSGAETNSCTGDIVLPKCKEGKRNGDIEKKSLDKNGGIEKKLLNKGSKAKVVRGSLGNSESNVLSSNRRPPAISKAAAQKSKIEKEEENRKRIEALLLQRQKRIAQRSASKTTNSAAFKESKTESKATTGSLKHDGRISLSASQVKNRPKLHKLDITNTAKEKHMHGQNIKISEIVESTPPPPSIVNSEASYSRKKWISNGSSATTKPIKELLFGQEI</sequence>
<feature type="region of interest" description="Disordered" evidence="1">
    <location>
        <begin position="939"/>
        <end position="970"/>
    </location>
</feature>
<evidence type="ECO:0000313" key="2">
    <source>
        <dbReference type="Proteomes" id="UP000228380"/>
    </source>
</evidence>